<organism evidence="1 2">
    <name type="scientific">Asaia siamensis</name>
    <dbReference type="NCBI Taxonomy" id="110479"/>
    <lineage>
        <taxon>Bacteria</taxon>
        <taxon>Pseudomonadati</taxon>
        <taxon>Pseudomonadota</taxon>
        <taxon>Alphaproteobacteria</taxon>
        <taxon>Acetobacterales</taxon>
        <taxon>Acetobacteraceae</taxon>
        <taxon>Asaia</taxon>
    </lineage>
</organism>
<dbReference type="Proteomes" id="UP000637769">
    <property type="component" value="Unassembled WGS sequence"/>
</dbReference>
<protein>
    <submittedName>
        <fullName evidence="1">Uncharacterized protein</fullName>
    </submittedName>
</protein>
<proteinExistence type="predicted"/>
<accession>A0ABQ1LSY3</accession>
<reference evidence="2" key="1">
    <citation type="journal article" date="2019" name="Int. J. Syst. Evol. Microbiol.">
        <title>The Global Catalogue of Microorganisms (GCM) 10K type strain sequencing project: providing services to taxonomists for standard genome sequencing and annotation.</title>
        <authorList>
            <consortium name="The Broad Institute Genomics Platform"/>
            <consortium name="The Broad Institute Genome Sequencing Center for Infectious Disease"/>
            <person name="Wu L."/>
            <person name="Ma J."/>
        </authorList>
    </citation>
    <scope>NUCLEOTIDE SEQUENCE [LARGE SCALE GENOMIC DNA]</scope>
    <source>
        <strain evidence="2">CCM 7132</strain>
    </source>
</reference>
<name>A0ABQ1LSY3_9PROT</name>
<sequence>MVNCDPSERSIGSILARAARQAARIASRLIIKERGLWLTFNQAQIQAGGHVQKDLGLQCRAFGACPDTSLVNLKDDARPT</sequence>
<comment type="caution">
    <text evidence="1">The sequence shown here is derived from an EMBL/GenBank/DDBJ whole genome shotgun (WGS) entry which is preliminary data.</text>
</comment>
<gene>
    <name evidence="1" type="ORF">GCM10007207_12410</name>
</gene>
<evidence type="ECO:0000313" key="1">
    <source>
        <dbReference type="EMBL" id="GGC28476.1"/>
    </source>
</evidence>
<keyword evidence="2" id="KW-1185">Reference proteome</keyword>
<evidence type="ECO:0000313" key="2">
    <source>
        <dbReference type="Proteomes" id="UP000637769"/>
    </source>
</evidence>
<dbReference type="EMBL" id="BMCH01000003">
    <property type="protein sequence ID" value="GGC28476.1"/>
    <property type="molecule type" value="Genomic_DNA"/>
</dbReference>